<evidence type="ECO:0000313" key="9">
    <source>
        <dbReference type="Proteomes" id="UP000292702"/>
    </source>
</evidence>
<evidence type="ECO:0000256" key="4">
    <source>
        <dbReference type="SAM" id="MobiDB-lite"/>
    </source>
</evidence>
<dbReference type="AlphaFoldDB" id="A0A4R0RHE5"/>
<evidence type="ECO:0000313" key="8">
    <source>
        <dbReference type="EMBL" id="TCD63158.1"/>
    </source>
</evidence>
<dbReference type="PANTHER" id="PTHR47966:SF57">
    <property type="entry name" value="PEPTIDASE A1 DOMAIN-CONTAINING PROTEIN"/>
    <property type="match status" value="1"/>
</dbReference>
<dbReference type="GO" id="GO:0004190">
    <property type="term" value="F:aspartic-type endopeptidase activity"/>
    <property type="evidence" value="ECO:0007669"/>
    <property type="project" value="UniProtKB-KW"/>
</dbReference>
<dbReference type="SUPFAM" id="SSF50630">
    <property type="entry name" value="Acid proteases"/>
    <property type="match status" value="1"/>
</dbReference>
<name>A0A4R0RHE5_9APHY</name>
<comment type="similarity">
    <text evidence="1 3">Belongs to the peptidase A1 family.</text>
</comment>
<evidence type="ECO:0000256" key="6">
    <source>
        <dbReference type="SAM" id="SignalP"/>
    </source>
</evidence>
<keyword evidence="3" id="KW-0645">Protease</keyword>
<protein>
    <recommendedName>
        <fullName evidence="7">Peptidase A1 domain-containing protein</fullName>
    </recommendedName>
</protein>
<dbReference type="GO" id="GO:0006508">
    <property type="term" value="P:proteolysis"/>
    <property type="evidence" value="ECO:0007669"/>
    <property type="project" value="UniProtKB-KW"/>
</dbReference>
<dbReference type="InterPro" id="IPR001969">
    <property type="entry name" value="Aspartic_peptidase_AS"/>
</dbReference>
<evidence type="ECO:0000256" key="3">
    <source>
        <dbReference type="RuleBase" id="RU000454"/>
    </source>
</evidence>
<dbReference type="PRINTS" id="PR00792">
    <property type="entry name" value="PEPSIN"/>
</dbReference>
<keyword evidence="5" id="KW-1133">Transmembrane helix</keyword>
<feature type="chain" id="PRO_5020853497" description="Peptidase A1 domain-containing protein" evidence="6">
    <location>
        <begin position="23"/>
        <end position="562"/>
    </location>
</feature>
<comment type="caution">
    <text evidence="8">The sequence shown here is derived from an EMBL/GenBank/DDBJ whole genome shotgun (WGS) entry which is preliminary data.</text>
</comment>
<keyword evidence="6" id="KW-0732">Signal</keyword>
<dbReference type="InterPro" id="IPR033121">
    <property type="entry name" value="PEPTIDASE_A1"/>
</dbReference>
<dbReference type="Pfam" id="PF00026">
    <property type="entry name" value="Asp"/>
    <property type="match status" value="1"/>
</dbReference>
<feature type="signal peptide" evidence="6">
    <location>
        <begin position="1"/>
        <end position="22"/>
    </location>
</feature>
<dbReference type="EMBL" id="RWJN01000318">
    <property type="protein sequence ID" value="TCD63158.1"/>
    <property type="molecule type" value="Genomic_DNA"/>
</dbReference>
<evidence type="ECO:0000256" key="5">
    <source>
        <dbReference type="SAM" id="Phobius"/>
    </source>
</evidence>
<dbReference type="CDD" id="cd05471">
    <property type="entry name" value="pepsin_like"/>
    <property type="match status" value="1"/>
</dbReference>
<organism evidence="8 9">
    <name type="scientific">Steccherinum ochraceum</name>
    <dbReference type="NCBI Taxonomy" id="92696"/>
    <lineage>
        <taxon>Eukaryota</taxon>
        <taxon>Fungi</taxon>
        <taxon>Dikarya</taxon>
        <taxon>Basidiomycota</taxon>
        <taxon>Agaricomycotina</taxon>
        <taxon>Agaricomycetes</taxon>
        <taxon>Polyporales</taxon>
        <taxon>Steccherinaceae</taxon>
        <taxon>Steccherinum</taxon>
    </lineage>
</organism>
<dbReference type="STRING" id="92696.A0A4R0RHE5"/>
<dbReference type="Proteomes" id="UP000292702">
    <property type="component" value="Unassembled WGS sequence"/>
</dbReference>
<feature type="region of interest" description="Disordered" evidence="4">
    <location>
        <begin position="450"/>
        <end position="476"/>
    </location>
</feature>
<accession>A0A4R0RHE5</accession>
<dbReference type="InterPro" id="IPR034164">
    <property type="entry name" value="Pepsin-like_dom"/>
</dbReference>
<reference evidence="8 9" key="1">
    <citation type="submission" date="2018-11" db="EMBL/GenBank/DDBJ databases">
        <title>Genome assembly of Steccherinum ochraceum LE-BIN_3174, the white-rot fungus of the Steccherinaceae family (The Residual Polyporoid clade, Polyporales, Basidiomycota).</title>
        <authorList>
            <person name="Fedorova T.V."/>
            <person name="Glazunova O.A."/>
            <person name="Landesman E.O."/>
            <person name="Moiseenko K.V."/>
            <person name="Psurtseva N.V."/>
            <person name="Savinova O.S."/>
            <person name="Shakhova N.V."/>
            <person name="Tyazhelova T.V."/>
            <person name="Vasina D.V."/>
        </authorList>
    </citation>
    <scope>NUCLEOTIDE SEQUENCE [LARGE SCALE GENOMIC DNA]</scope>
    <source>
        <strain evidence="8 9">LE-BIN_3174</strain>
    </source>
</reference>
<proteinExistence type="inferred from homology"/>
<dbReference type="OrthoDB" id="771136at2759"/>
<evidence type="ECO:0000256" key="1">
    <source>
        <dbReference type="ARBA" id="ARBA00007447"/>
    </source>
</evidence>
<keyword evidence="5" id="KW-0812">Transmembrane</keyword>
<dbReference type="InterPro" id="IPR021109">
    <property type="entry name" value="Peptidase_aspartic_dom_sf"/>
</dbReference>
<keyword evidence="5" id="KW-0472">Membrane</keyword>
<keyword evidence="9" id="KW-1185">Reference proteome</keyword>
<dbReference type="InterPro" id="IPR001461">
    <property type="entry name" value="Aspartic_peptidase_A1"/>
</dbReference>
<keyword evidence="3" id="KW-0378">Hydrolase</keyword>
<gene>
    <name evidence="8" type="ORF">EIP91_005886</name>
</gene>
<sequence>MLTLPLLSGLFSTVLSVGGAHALTLPITKRAPQSSPHSTSVRIAPGNNVSGNDPFGFQSDGGFAYTGIIYVSGQPFTVQLDTGSSDLWLDTSDYSLTNLTDTQVVGSIVYVDGTGAVGNINLGNVSWGEFTVPQQAFINAPGSNATNGGEFNGLLGVGPPSLSVVESTLQSANSQYDGSSFLDNVFGLYPDEPNFMTFLLSRNGLGTSDGGVFTIGDVEQNHTSIVNSTKLSIVAPSLWVTFMDGVQIDENLHYGGSLGSPLVPHIPVNQTLVVLDTGTSLSTAPPAYVDAMYAAIPGAQFDGAGNYYVPCDARINVTMIFGSDSYPMHPIDVTTPASISDDGQVLCQGAFSYAPDNAGVDFILGDSFLRNVYALYDFGSWAKVGDTAPFMQILSVTDLDQAYTEFDVLNQARIQAALAMYGPSATASSSATQDSAPTASRVLATAAASGTSSPISDNSNHDQDLSVAGNAAGNSGPTSDDIENLKHFSYIILSILAVLLILVIVLIVMVAKTMKSSGKSGKGYKALHDPNSIPPVHHVDVQPYADHKPYAGYSTPYAEGGH</sequence>
<evidence type="ECO:0000259" key="7">
    <source>
        <dbReference type="PROSITE" id="PS51767"/>
    </source>
</evidence>
<dbReference type="Gene3D" id="2.40.70.10">
    <property type="entry name" value="Acid Proteases"/>
    <property type="match status" value="2"/>
</dbReference>
<dbReference type="PROSITE" id="PS51767">
    <property type="entry name" value="PEPTIDASE_A1"/>
    <property type="match status" value="1"/>
</dbReference>
<evidence type="ECO:0000256" key="2">
    <source>
        <dbReference type="ARBA" id="ARBA00022750"/>
    </source>
</evidence>
<keyword evidence="2 3" id="KW-0064">Aspartyl protease</keyword>
<dbReference type="PANTHER" id="PTHR47966">
    <property type="entry name" value="BETA-SITE APP-CLEAVING ENZYME, ISOFORM A-RELATED"/>
    <property type="match status" value="1"/>
</dbReference>
<feature type="domain" description="Peptidase A1" evidence="7">
    <location>
        <begin position="65"/>
        <end position="387"/>
    </location>
</feature>
<feature type="transmembrane region" description="Helical" evidence="5">
    <location>
        <begin position="488"/>
        <end position="511"/>
    </location>
</feature>
<dbReference type="PROSITE" id="PS00141">
    <property type="entry name" value="ASP_PROTEASE"/>
    <property type="match status" value="1"/>
</dbReference>